<evidence type="ECO:0000256" key="1">
    <source>
        <dbReference type="SAM" id="MobiDB-lite"/>
    </source>
</evidence>
<reference evidence="3 4" key="1">
    <citation type="journal article" date="2017" name="Int. J. Syst. Evol. Microbiol.">
        <title>Pseudokineococcus basanitobsidens sp. nov., isolated from volcanic rock.</title>
        <authorList>
            <person name="Lee D.W."/>
            <person name="Park M.Y."/>
            <person name="Kim J.J."/>
            <person name="Kim B.S."/>
        </authorList>
    </citation>
    <scope>NUCLEOTIDE SEQUENCE [LARGE SCALE GENOMIC DNA]</scope>
    <source>
        <strain evidence="3 4">DSM 103726</strain>
    </source>
</reference>
<feature type="compositionally biased region" description="Low complexity" evidence="1">
    <location>
        <begin position="22"/>
        <end position="32"/>
    </location>
</feature>
<proteinExistence type="predicted"/>
<feature type="compositionally biased region" description="Basic and acidic residues" evidence="1">
    <location>
        <begin position="280"/>
        <end position="291"/>
    </location>
</feature>
<sequence length="291" mass="29935">MPEHDEDVGGASSSPGVREAARAATGQGARADAVVPETRVARLVAATVGAERVAVTLTSGSDHRSVVRGSDPVLVALADREQSVGQGPTVDVLASGRALSVPDLHAGMERWPVLLTTHASSLDLRSLLVVPLDGPPGRAAAADDVGGVLVLARQDVRPFTTVDEVVADRLAALLSVMLQARALDDSGQGDAGSGNRLDEALDPASQVLPLAVGRLMVSDDLSEEDALLRLEARAFASGTSVYDVARDVVTTDPPHQRAEGRPSPTPAPVEVAGEDGPGGGRDEDRGPADDR</sequence>
<protein>
    <submittedName>
        <fullName evidence="3">GAF and ANTAR domain-containing protein</fullName>
    </submittedName>
</protein>
<dbReference type="EMBL" id="JBBIAA010000011">
    <property type="protein sequence ID" value="MEJ5945769.1"/>
    <property type="molecule type" value="Genomic_DNA"/>
</dbReference>
<feature type="region of interest" description="Disordered" evidence="1">
    <location>
        <begin position="248"/>
        <end position="291"/>
    </location>
</feature>
<accession>A0ABU8RLB8</accession>
<feature type="region of interest" description="Disordered" evidence="1">
    <location>
        <begin position="1"/>
        <end position="32"/>
    </location>
</feature>
<dbReference type="Proteomes" id="UP001387100">
    <property type="component" value="Unassembled WGS sequence"/>
</dbReference>
<organism evidence="3 4">
    <name type="scientific">Pseudokineococcus basanitobsidens</name>
    <dbReference type="NCBI Taxonomy" id="1926649"/>
    <lineage>
        <taxon>Bacteria</taxon>
        <taxon>Bacillati</taxon>
        <taxon>Actinomycetota</taxon>
        <taxon>Actinomycetes</taxon>
        <taxon>Kineosporiales</taxon>
        <taxon>Kineosporiaceae</taxon>
        <taxon>Pseudokineococcus</taxon>
    </lineage>
</organism>
<dbReference type="Pfam" id="PF01590">
    <property type="entry name" value="GAF"/>
    <property type="match status" value="1"/>
</dbReference>
<evidence type="ECO:0000259" key="2">
    <source>
        <dbReference type="SMART" id="SM00065"/>
    </source>
</evidence>
<feature type="domain" description="GAF" evidence="2">
    <location>
        <begin position="32"/>
        <end position="188"/>
    </location>
</feature>
<dbReference type="SMART" id="SM00065">
    <property type="entry name" value="GAF"/>
    <property type="match status" value="1"/>
</dbReference>
<name>A0ABU8RLB8_9ACTN</name>
<gene>
    <name evidence="3" type="ORF">WDZ17_10750</name>
</gene>
<dbReference type="InterPro" id="IPR003018">
    <property type="entry name" value="GAF"/>
</dbReference>
<dbReference type="RefSeq" id="WP_339575153.1">
    <property type="nucleotide sequence ID" value="NZ_JBBIAA010000011.1"/>
</dbReference>
<keyword evidence="4" id="KW-1185">Reference proteome</keyword>
<dbReference type="SUPFAM" id="SSF55781">
    <property type="entry name" value="GAF domain-like"/>
    <property type="match status" value="1"/>
</dbReference>
<comment type="caution">
    <text evidence="3">The sequence shown here is derived from an EMBL/GenBank/DDBJ whole genome shotgun (WGS) entry which is preliminary data.</text>
</comment>
<evidence type="ECO:0000313" key="3">
    <source>
        <dbReference type="EMBL" id="MEJ5945769.1"/>
    </source>
</evidence>
<evidence type="ECO:0000313" key="4">
    <source>
        <dbReference type="Proteomes" id="UP001387100"/>
    </source>
</evidence>
<dbReference type="Gene3D" id="3.30.450.40">
    <property type="match status" value="1"/>
</dbReference>
<dbReference type="InterPro" id="IPR029016">
    <property type="entry name" value="GAF-like_dom_sf"/>
</dbReference>